<feature type="compositionally biased region" description="Polar residues" evidence="1">
    <location>
        <begin position="55"/>
        <end position="64"/>
    </location>
</feature>
<dbReference type="PROSITE" id="PS51257">
    <property type="entry name" value="PROKAR_LIPOPROTEIN"/>
    <property type="match status" value="1"/>
</dbReference>
<name>A0AB39NCV8_9ACTN</name>
<organism evidence="2">
    <name type="scientific">Streptomyces sp. R11</name>
    <dbReference type="NCBI Taxonomy" id="3238625"/>
    <lineage>
        <taxon>Bacteria</taxon>
        <taxon>Bacillati</taxon>
        <taxon>Actinomycetota</taxon>
        <taxon>Actinomycetes</taxon>
        <taxon>Kitasatosporales</taxon>
        <taxon>Streptomycetaceae</taxon>
        <taxon>Streptomyces</taxon>
    </lineage>
</organism>
<evidence type="ECO:0000256" key="1">
    <source>
        <dbReference type="SAM" id="MobiDB-lite"/>
    </source>
</evidence>
<dbReference type="EMBL" id="CP163432">
    <property type="protein sequence ID" value="XDQ16112.1"/>
    <property type="molecule type" value="Genomic_DNA"/>
</dbReference>
<dbReference type="AlphaFoldDB" id="A0AB39NCV8"/>
<sequence length="64" mass="6648">MPWAPSRPEGGGRRRHGDQEVLAAIVFGATSGCTWQQLPTASLSGPVCPCPSESRAPTSTTAKP</sequence>
<dbReference type="RefSeq" id="WP_369276036.1">
    <property type="nucleotide sequence ID" value="NZ_CP163432.1"/>
</dbReference>
<evidence type="ECO:0000313" key="2">
    <source>
        <dbReference type="EMBL" id="XDQ16112.1"/>
    </source>
</evidence>
<feature type="region of interest" description="Disordered" evidence="1">
    <location>
        <begin position="42"/>
        <end position="64"/>
    </location>
</feature>
<protein>
    <submittedName>
        <fullName evidence="2">Transposase</fullName>
    </submittedName>
</protein>
<accession>A0AB39NCV8</accession>
<reference evidence="2" key="1">
    <citation type="submission" date="2024-07" db="EMBL/GenBank/DDBJ databases">
        <authorList>
            <person name="Yu S.T."/>
        </authorList>
    </citation>
    <scope>NUCLEOTIDE SEQUENCE</scope>
    <source>
        <strain evidence="2">R11</strain>
    </source>
</reference>
<proteinExistence type="predicted"/>
<gene>
    <name evidence="2" type="ORF">AB5J55_00235</name>
</gene>